<evidence type="ECO:0000313" key="3">
    <source>
        <dbReference type="Proteomes" id="UP000053477"/>
    </source>
</evidence>
<keyword evidence="3" id="KW-1185">Reference proteome</keyword>
<feature type="domain" description="Phosphogluconate dehydrogenase NAD-binding putative C-terminal" evidence="1">
    <location>
        <begin position="237"/>
        <end position="316"/>
    </location>
</feature>
<accession>A0A0H2RAY4</accession>
<reference evidence="2 3" key="1">
    <citation type="submission" date="2015-04" db="EMBL/GenBank/DDBJ databases">
        <title>Complete genome sequence of Schizopora paradoxa KUC8140, a cosmopolitan wood degrader in East Asia.</title>
        <authorList>
            <consortium name="DOE Joint Genome Institute"/>
            <person name="Min B."/>
            <person name="Park H."/>
            <person name="Jang Y."/>
            <person name="Kim J.-J."/>
            <person name="Kim K.H."/>
            <person name="Pangilinan J."/>
            <person name="Lipzen A."/>
            <person name="Riley R."/>
            <person name="Grigoriev I.V."/>
            <person name="Spatafora J.W."/>
            <person name="Choi I.-G."/>
        </authorList>
    </citation>
    <scope>NUCLEOTIDE SEQUENCE [LARGE SCALE GENOMIC DNA]</scope>
    <source>
        <strain evidence="2 3">KUC8140</strain>
    </source>
</reference>
<dbReference type="InterPro" id="IPR008927">
    <property type="entry name" value="6-PGluconate_DH-like_C_sf"/>
</dbReference>
<dbReference type="SUPFAM" id="SSF51735">
    <property type="entry name" value="NAD(P)-binding Rossmann-fold domains"/>
    <property type="match status" value="1"/>
</dbReference>
<name>A0A0H2RAY4_9AGAM</name>
<dbReference type="Gene3D" id="1.10.1040.10">
    <property type="entry name" value="N-(1-d-carboxylethyl)-l-norvaline Dehydrogenase, domain 2"/>
    <property type="match status" value="1"/>
</dbReference>
<dbReference type="OrthoDB" id="9988102at2759"/>
<organism evidence="2 3">
    <name type="scientific">Schizopora paradoxa</name>
    <dbReference type="NCBI Taxonomy" id="27342"/>
    <lineage>
        <taxon>Eukaryota</taxon>
        <taxon>Fungi</taxon>
        <taxon>Dikarya</taxon>
        <taxon>Basidiomycota</taxon>
        <taxon>Agaricomycotina</taxon>
        <taxon>Agaricomycetes</taxon>
        <taxon>Hymenochaetales</taxon>
        <taxon>Schizoporaceae</taxon>
        <taxon>Schizopora</taxon>
    </lineage>
</organism>
<dbReference type="InterPro" id="IPR036291">
    <property type="entry name" value="NAD(P)-bd_dom_sf"/>
</dbReference>
<evidence type="ECO:0000313" key="2">
    <source>
        <dbReference type="EMBL" id="KLO06678.1"/>
    </source>
</evidence>
<dbReference type="Pfam" id="PF09130">
    <property type="entry name" value="DUF1932"/>
    <property type="match status" value="1"/>
</dbReference>
<protein>
    <submittedName>
        <fullName evidence="2">6-phosphogluconate dehydrogenase C-terminal domain-like protein</fullName>
    </submittedName>
</protein>
<proteinExistence type="predicted"/>
<dbReference type="InterPro" id="IPR013328">
    <property type="entry name" value="6PGD_dom2"/>
</dbReference>
<dbReference type="STRING" id="27342.A0A0H2RAY4"/>
<dbReference type="SUPFAM" id="SSF48179">
    <property type="entry name" value="6-phosphogluconate dehydrogenase C-terminal domain-like"/>
    <property type="match status" value="1"/>
</dbReference>
<dbReference type="InParanoid" id="A0A0H2RAY4"/>
<evidence type="ECO:0000259" key="1">
    <source>
        <dbReference type="Pfam" id="PF09130"/>
    </source>
</evidence>
<dbReference type="EMBL" id="KQ086188">
    <property type="protein sequence ID" value="KLO06678.1"/>
    <property type="molecule type" value="Genomic_DNA"/>
</dbReference>
<sequence>MVNAVETPIVAIISAGTMGAGLARRLTSSNEGHAPCTVLTVLKGRSQGTRERARNAGMQDVASLSELVHGFPRCKWILSIVPPSEAERLLIEFIDAVRADAEAGERKGDHLQHTRKTRAYPYPTFVDCNAKNPNTARRFAQLVRNVPVPLTFIDGSIVGLPPRDDHNPSIYASASPDPAHQEALFEFQALTGFGLQVKAMTGDDVNVGDASALKMTFSGIMKGMVGLYSTMILAAHAHSPATAKALIEELHDSQPMHLRNVAFYVPNAFSKAYRFVHEMTEMADFLKDALDADDDHSAREGKISAMFDGFGSIFERVATSEAGDHHDVEVLARYASYADNLFKSS</sequence>
<gene>
    <name evidence="2" type="ORF">SCHPADRAFT_882562</name>
</gene>
<dbReference type="InterPro" id="IPR015814">
    <property type="entry name" value="Pgluconate_DH_NAD-bd_C"/>
</dbReference>
<dbReference type="Gene3D" id="3.40.50.720">
    <property type="entry name" value="NAD(P)-binding Rossmann-like Domain"/>
    <property type="match status" value="1"/>
</dbReference>
<dbReference type="Proteomes" id="UP000053477">
    <property type="component" value="Unassembled WGS sequence"/>
</dbReference>
<dbReference type="AlphaFoldDB" id="A0A0H2RAY4"/>